<feature type="compositionally biased region" description="Acidic residues" evidence="9">
    <location>
        <begin position="264"/>
        <end position="273"/>
    </location>
</feature>
<evidence type="ECO:0000256" key="9">
    <source>
        <dbReference type="SAM" id="MobiDB-lite"/>
    </source>
</evidence>
<keyword evidence="10" id="KW-1133">Transmembrane helix</keyword>
<comment type="subcellular location">
    <subcellularLocation>
        <location evidence="2">Chromosome</location>
        <location evidence="2">Telomere</location>
    </subcellularLocation>
    <subcellularLocation>
        <location evidence="1">Nucleus</location>
    </subcellularLocation>
</comment>
<keyword evidence="6" id="KW-0779">Telomere</keyword>
<dbReference type="GeneTree" id="ENSGT00390000011553"/>
<feature type="compositionally biased region" description="Basic and acidic residues" evidence="9">
    <location>
        <begin position="246"/>
        <end position="256"/>
    </location>
</feature>
<feature type="region of interest" description="Disordered" evidence="9">
    <location>
        <begin position="246"/>
        <end position="273"/>
    </location>
</feature>
<evidence type="ECO:0000256" key="8">
    <source>
        <dbReference type="ARBA" id="ARBA00023242"/>
    </source>
</evidence>
<dbReference type="PANTHER" id="PTHR14865:SF2">
    <property type="entry name" value="CST COMPLEX SUBUNIT CTC1"/>
    <property type="match status" value="1"/>
</dbReference>
<dbReference type="PANTHER" id="PTHR14865">
    <property type="entry name" value="CST COMPLEX SUBUNIT CTC1"/>
    <property type="match status" value="1"/>
</dbReference>
<keyword evidence="7" id="KW-0238">DNA-binding</keyword>
<feature type="transmembrane region" description="Helical" evidence="10">
    <location>
        <begin position="549"/>
        <end position="571"/>
    </location>
</feature>
<evidence type="ECO:0000313" key="11">
    <source>
        <dbReference type="Ensembl" id="ENSPNYP00000009223.1"/>
    </source>
</evidence>
<dbReference type="GO" id="GO:0003697">
    <property type="term" value="F:single-stranded DNA binding"/>
    <property type="evidence" value="ECO:0007669"/>
    <property type="project" value="InterPro"/>
</dbReference>
<accession>A0A3B4FH34</accession>
<dbReference type="GO" id="GO:0042162">
    <property type="term" value="F:telomeric DNA binding"/>
    <property type="evidence" value="ECO:0007669"/>
    <property type="project" value="TreeGrafter"/>
</dbReference>
<dbReference type="GO" id="GO:0045740">
    <property type="term" value="P:positive regulation of DNA replication"/>
    <property type="evidence" value="ECO:0007669"/>
    <property type="project" value="TreeGrafter"/>
</dbReference>
<keyword evidence="10" id="KW-0472">Membrane</keyword>
<keyword evidence="5" id="KW-0158">Chromosome</keyword>
<protein>
    <recommendedName>
        <fullName evidence="4">CST complex subunit CTC1</fullName>
    </recommendedName>
</protein>
<reference evidence="11" key="1">
    <citation type="submission" date="2023-09" db="UniProtKB">
        <authorList>
            <consortium name="Ensembl"/>
        </authorList>
    </citation>
    <scope>IDENTIFICATION</scope>
</reference>
<evidence type="ECO:0000256" key="3">
    <source>
        <dbReference type="ARBA" id="ARBA00006332"/>
    </source>
</evidence>
<evidence type="ECO:0000256" key="1">
    <source>
        <dbReference type="ARBA" id="ARBA00004123"/>
    </source>
</evidence>
<dbReference type="InterPro" id="IPR029156">
    <property type="entry name" value="CTC1"/>
</dbReference>
<dbReference type="Ensembl" id="ENSPNYT00000009437.1">
    <property type="protein sequence ID" value="ENSPNYP00000009223.1"/>
    <property type="gene ID" value="ENSPNYG00000006981.1"/>
</dbReference>
<evidence type="ECO:0000256" key="10">
    <source>
        <dbReference type="SAM" id="Phobius"/>
    </source>
</evidence>
<feature type="region of interest" description="Disordered" evidence="9">
    <location>
        <begin position="627"/>
        <end position="668"/>
    </location>
</feature>
<sequence>SPVVCSSAPSQTGELLSVSQLVSQQHLACVSNLSWSTNQQRAWAREAELAVPGQRALPRVNLLLIGCLREGPDGEYRLTDASGSVMCVCLSLSPLWLDRPVFLPHWNYIPHNASGQEEAAGFLELIGSPVLLCPGAEQGLAAAPGRVELSGAVGVGEAGRLLSGVSEQCVGSVCPLLAVAGTTFFCFTLTDESRSLPVRLSWIQRVCVGQGVCVTALRVCALRGWRGNNILCVTKHSELHADYTHTQEHTQEHTHSESLLSQPAEDDCEEAEHEEVELDQSAVRIKHSKVISYQGTVTEVVSEGAGLYVLDGKVGLCVAYQPPAKRKLRAGDRVELHHAHFLYRPCPDFPPSMLCTCLRSSLRVTAFSRAGGSPPDNRCPGDGALPRLLLQRNTDVSDYLWTCHLSVWRQQCVCLLSWRLMETLSRAGGRGRRDIYAEMLDEPHTCPVTQYSVSSAVRQYLGVSELLESLQTGCWSSAPLSSLLPPDGSNLTSSQINGFLSWSCRTLSSEPQGGDRPLLLVGVLELPSQTSEFKHSMQLRDAAGAAASLFFNVCVCVCVCVCAAGCLVGVVQFTMVTERFLQSDFPSYQHLDQDRFITHKHCRVYLQFSLDHLHILSPSVAMETHLRHKGEEPGGDVTARKQTVEEEEETAGSKRRRREEEEADSGNPWPCVSMVIRVEQKEGVSWRNTGAEAEDQEAGLRLCFSVKAAVIGPVVSWRRDPKNEPMTEKESEQKQERKVVLVFSGVCTRWFPVLQPGCFYRLIAANTQDPSVLIGCGVSERSGVDLHAESTLQVRRGWRFHTLTRPLLLPTCRQVTLCLLPVFLQDP</sequence>
<dbReference type="Pfam" id="PF15489">
    <property type="entry name" value="CTC1"/>
    <property type="match status" value="2"/>
</dbReference>
<evidence type="ECO:0000256" key="2">
    <source>
        <dbReference type="ARBA" id="ARBA00004574"/>
    </source>
</evidence>
<name>A0A3B4FH34_9CICH</name>
<evidence type="ECO:0000256" key="7">
    <source>
        <dbReference type="ARBA" id="ARBA00023125"/>
    </source>
</evidence>
<keyword evidence="10" id="KW-0812">Transmembrane</keyword>
<comment type="similarity">
    <text evidence="3">Belongs to the CTC1 family.</text>
</comment>
<evidence type="ECO:0000256" key="6">
    <source>
        <dbReference type="ARBA" id="ARBA00022895"/>
    </source>
</evidence>
<organism evidence="11">
    <name type="scientific">Pundamilia nyererei</name>
    <dbReference type="NCBI Taxonomy" id="303518"/>
    <lineage>
        <taxon>Eukaryota</taxon>
        <taxon>Metazoa</taxon>
        <taxon>Chordata</taxon>
        <taxon>Craniata</taxon>
        <taxon>Vertebrata</taxon>
        <taxon>Euteleostomi</taxon>
        <taxon>Actinopterygii</taxon>
        <taxon>Neopterygii</taxon>
        <taxon>Teleostei</taxon>
        <taxon>Neoteleostei</taxon>
        <taxon>Acanthomorphata</taxon>
        <taxon>Ovalentaria</taxon>
        <taxon>Cichlomorphae</taxon>
        <taxon>Cichliformes</taxon>
        <taxon>Cichlidae</taxon>
        <taxon>African cichlids</taxon>
        <taxon>Pseudocrenilabrinae</taxon>
        <taxon>Haplochromini</taxon>
        <taxon>Pundamilia</taxon>
    </lineage>
</organism>
<dbReference type="InterPro" id="IPR042617">
    <property type="entry name" value="CTC1-like"/>
</dbReference>
<dbReference type="GO" id="GO:0010833">
    <property type="term" value="P:telomere maintenance via telomere lengthening"/>
    <property type="evidence" value="ECO:0007669"/>
    <property type="project" value="TreeGrafter"/>
</dbReference>
<dbReference type="GO" id="GO:1990879">
    <property type="term" value="C:CST complex"/>
    <property type="evidence" value="ECO:0007669"/>
    <property type="project" value="TreeGrafter"/>
</dbReference>
<dbReference type="AlphaFoldDB" id="A0A3B4FH34"/>
<keyword evidence="8" id="KW-0539">Nucleus</keyword>
<proteinExistence type="inferred from homology"/>
<evidence type="ECO:0000256" key="4">
    <source>
        <dbReference type="ARBA" id="ARBA00016175"/>
    </source>
</evidence>
<evidence type="ECO:0000256" key="5">
    <source>
        <dbReference type="ARBA" id="ARBA00022454"/>
    </source>
</evidence>
<dbReference type="STRING" id="303518.ENSPNYP00000009223"/>